<evidence type="ECO:0000313" key="8">
    <source>
        <dbReference type="EMBL" id="PIL23032.1"/>
    </source>
</evidence>
<dbReference type="Gene3D" id="3.30.70.270">
    <property type="match status" value="2"/>
</dbReference>
<dbReference type="FunFam" id="3.30.70.270:FF:000063">
    <property type="entry name" value="Zinc knuckle domaincontaining protein"/>
    <property type="match status" value="1"/>
</dbReference>
<dbReference type="Proteomes" id="UP000230002">
    <property type="component" value="Unassembled WGS sequence"/>
</dbReference>
<sequence>MDLCPGLRPLSHSRDSAWRIGMLAVEVNDEFITVLELIVVFAAVQDGLDFVFEDVVNCHWRGGRRFFAIDRITVPGRQAVDVDDCMALSHGEGELQPDVVWTELAWCKFASATGERNVLGAEPDLVSGFEYMRLWFARFEGVLHVLEAFIECWELDIINRLRQAKYFTKFDVRWGYHNVRIKEGDEWKAAFTTNRGLFEPRVMLFGLTNSPATFQALMNSIFADLIAAGTVAVYLDDILIFTSTLEEHRRVTHEVLKCLQEHDLYLRPEKCEFERTEIEYLGLIIRQGEVAMDPVKVKAVTSWPTPKNLRDVRGFLGFANFYRRFIQDFAKRARPLNDLTKKDTPWTWGTAQRLAFQSLKDAFTQEPVLTTWAPLRPTRIEVDASGFAMGGVLLQKLEDGLWHPVAYRSQSMVEAERNYEIYDREMLGIIRALEDWRHYLEGLPEPFNIITDHRNLEYWQTAQNLTRRQARWSLYLSRFNFHLAHKPGAANTQADPLSRLATYHITDADDNREQIVLGPERFATLAATSMDDSERETDTLEREIREATEKEPEVTWALKVLKERGPRKLANGLLEWEEREGLIYHRGRIYIPPDRDLRKRIVSLCHDAVTAGHPGTSLAATPANVTNLPDIPVRPFNRTTSLKDHGKRWVSISLRASHS</sequence>
<comment type="caution">
    <text evidence="8">The sequence shown here is derived from an EMBL/GenBank/DDBJ whole genome shotgun (WGS) entry which is preliminary data.</text>
</comment>
<dbReference type="InterPro" id="IPR050951">
    <property type="entry name" value="Retrovirus_Pol_polyprotein"/>
</dbReference>
<keyword evidence="1" id="KW-0808">Transferase</keyword>
<evidence type="ECO:0000256" key="5">
    <source>
        <dbReference type="ARBA" id="ARBA00022801"/>
    </source>
</evidence>
<dbReference type="EMBL" id="AYKW01000068">
    <property type="protein sequence ID" value="PIL23032.1"/>
    <property type="molecule type" value="Genomic_DNA"/>
</dbReference>
<evidence type="ECO:0000256" key="1">
    <source>
        <dbReference type="ARBA" id="ARBA00022679"/>
    </source>
</evidence>
<dbReference type="PROSITE" id="PS50878">
    <property type="entry name" value="RT_POL"/>
    <property type="match status" value="1"/>
</dbReference>
<dbReference type="InterPro" id="IPR043502">
    <property type="entry name" value="DNA/RNA_pol_sf"/>
</dbReference>
<accession>A0A2G8RND5</accession>
<name>A0A2G8RND5_9APHY</name>
<feature type="domain" description="Reverse transcriptase" evidence="7">
    <location>
        <begin position="1"/>
        <end position="285"/>
    </location>
</feature>
<evidence type="ECO:0000259" key="7">
    <source>
        <dbReference type="PROSITE" id="PS50878"/>
    </source>
</evidence>
<proteinExistence type="predicted"/>
<protein>
    <recommendedName>
        <fullName evidence="7">Reverse transcriptase domain-containing protein</fullName>
    </recommendedName>
</protein>
<gene>
    <name evidence="8" type="ORF">GSI_14339</name>
</gene>
<evidence type="ECO:0000313" key="9">
    <source>
        <dbReference type="Proteomes" id="UP000230002"/>
    </source>
</evidence>
<dbReference type="GO" id="GO:0003964">
    <property type="term" value="F:RNA-directed DNA polymerase activity"/>
    <property type="evidence" value="ECO:0007669"/>
    <property type="project" value="UniProtKB-KW"/>
</dbReference>
<dbReference type="SUPFAM" id="SSF56672">
    <property type="entry name" value="DNA/RNA polymerases"/>
    <property type="match status" value="1"/>
</dbReference>
<dbReference type="PANTHER" id="PTHR37984:SF5">
    <property type="entry name" value="PROTEIN NYNRIN-LIKE"/>
    <property type="match status" value="1"/>
</dbReference>
<keyword evidence="6" id="KW-0695">RNA-directed DNA polymerase</keyword>
<dbReference type="PANTHER" id="PTHR37984">
    <property type="entry name" value="PROTEIN CBG26694"/>
    <property type="match status" value="1"/>
</dbReference>
<dbReference type="OrthoDB" id="2798231at2759"/>
<dbReference type="CDD" id="cd01647">
    <property type="entry name" value="RT_LTR"/>
    <property type="match status" value="1"/>
</dbReference>
<dbReference type="STRING" id="1077348.A0A2G8RND5"/>
<dbReference type="CDD" id="cd09274">
    <property type="entry name" value="RNase_HI_RT_Ty3"/>
    <property type="match status" value="1"/>
</dbReference>
<dbReference type="InterPro" id="IPR000477">
    <property type="entry name" value="RT_dom"/>
</dbReference>
<dbReference type="GO" id="GO:0016787">
    <property type="term" value="F:hydrolase activity"/>
    <property type="evidence" value="ECO:0007669"/>
    <property type="project" value="UniProtKB-KW"/>
</dbReference>
<dbReference type="GO" id="GO:0004519">
    <property type="term" value="F:endonuclease activity"/>
    <property type="evidence" value="ECO:0007669"/>
    <property type="project" value="UniProtKB-KW"/>
</dbReference>
<dbReference type="Pfam" id="PF17917">
    <property type="entry name" value="RT_RNaseH"/>
    <property type="match status" value="1"/>
</dbReference>
<dbReference type="AlphaFoldDB" id="A0A2G8RND5"/>
<keyword evidence="2" id="KW-0548">Nucleotidyltransferase</keyword>
<organism evidence="8 9">
    <name type="scientific">Ganoderma sinense ZZ0214-1</name>
    <dbReference type="NCBI Taxonomy" id="1077348"/>
    <lineage>
        <taxon>Eukaryota</taxon>
        <taxon>Fungi</taxon>
        <taxon>Dikarya</taxon>
        <taxon>Basidiomycota</taxon>
        <taxon>Agaricomycotina</taxon>
        <taxon>Agaricomycetes</taxon>
        <taxon>Polyporales</taxon>
        <taxon>Polyporaceae</taxon>
        <taxon>Ganoderma</taxon>
    </lineage>
</organism>
<keyword evidence="9" id="KW-1185">Reference proteome</keyword>
<dbReference type="FunFam" id="3.10.20.370:FF:000001">
    <property type="entry name" value="Retrovirus-related Pol polyprotein from transposon 17.6-like protein"/>
    <property type="match status" value="1"/>
</dbReference>
<dbReference type="Pfam" id="PF00078">
    <property type="entry name" value="RVT_1"/>
    <property type="match status" value="1"/>
</dbReference>
<keyword evidence="4" id="KW-0255">Endonuclease</keyword>
<evidence type="ECO:0000256" key="3">
    <source>
        <dbReference type="ARBA" id="ARBA00022722"/>
    </source>
</evidence>
<keyword evidence="3" id="KW-0540">Nuclease</keyword>
<evidence type="ECO:0000256" key="6">
    <source>
        <dbReference type="ARBA" id="ARBA00022918"/>
    </source>
</evidence>
<evidence type="ECO:0000256" key="2">
    <source>
        <dbReference type="ARBA" id="ARBA00022695"/>
    </source>
</evidence>
<evidence type="ECO:0000256" key="4">
    <source>
        <dbReference type="ARBA" id="ARBA00022759"/>
    </source>
</evidence>
<dbReference type="InterPro" id="IPR043128">
    <property type="entry name" value="Rev_trsase/Diguanyl_cyclase"/>
</dbReference>
<dbReference type="InterPro" id="IPR041373">
    <property type="entry name" value="RT_RNaseH"/>
</dbReference>
<reference evidence="8 9" key="1">
    <citation type="journal article" date="2015" name="Sci. Rep.">
        <title>Chromosome-level genome map provides insights into diverse defense mechanisms in the medicinal fungus Ganoderma sinense.</title>
        <authorList>
            <person name="Zhu Y."/>
            <person name="Xu J."/>
            <person name="Sun C."/>
            <person name="Zhou S."/>
            <person name="Xu H."/>
            <person name="Nelson D.R."/>
            <person name="Qian J."/>
            <person name="Song J."/>
            <person name="Luo H."/>
            <person name="Xiang L."/>
            <person name="Li Y."/>
            <person name="Xu Z."/>
            <person name="Ji A."/>
            <person name="Wang L."/>
            <person name="Lu S."/>
            <person name="Hayward A."/>
            <person name="Sun W."/>
            <person name="Li X."/>
            <person name="Schwartz D.C."/>
            <person name="Wang Y."/>
            <person name="Chen S."/>
        </authorList>
    </citation>
    <scope>NUCLEOTIDE SEQUENCE [LARGE SCALE GENOMIC DNA]</scope>
    <source>
        <strain evidence="8 9">ZZ0214-1</strain>
    </source>
</reference>
<keyword evidence="5" id="KW-0378">Hydrolase</keyword>